<proteinExistence type="predicted"/>
<protein>
    <submittedName>
        <fullName evidence="1">Uncharacterized protein</fullName>
    </submittedName>
</protein>
<name>X8CG92_MYCXE</name>
<sequence>MSDQGPALTRWFGKVRPMLNVVPEAGDRDGSAAPVVLAGRCRR</sequence>
<evidence type="ECO:0000313" key="1">
    <source>
        <dbReference type="EMBL" id="EUA54473.1"/>
    </source>
</evidence>
<comment type="caution">
    <text evidence="1">The sequence shown here is derived from an EMBL/GenBank/DDBJ whole genome shotgun (WGS) entry which is preliminary data.</text>
</comment>
<gene>
    <name evidence="1" type="ORF">I553_1403</name>
</gene>
<organism evidence="1">
    <name type="scientific">Mycobacterium xenopi 4042</name>
    <dbReference type="NCBI Taxonomy" id="1299334"/>
    <lineage>
        <taxon>Bacteria</taxon>
        <taxon>Bacillati</taxon>
        <taxon>Actinomycetota</taxon>
        <taxon>Actinomycetes</taxon>
        <taxon>Mycobacteriales</taxon>
        <taxon>Mycobacteriaceae</taxon>
        <taxon>Mycobacterium</taxon>
    </lineage>
</organism>
<dbReference type="EMBL" id="JAOB01000032">
    <property type="protein sequence ID" value="EUA54473.1"/>
    <property type="molecule type" value="Genomic_DNA"/>
</dbReference>
<dbReference type="AlphaFoldDB" id="X8CG92"/>
<reference evidence="1" key="1">
    <citation type="submission" date="2014-01" db="EMBL/GenBank/DDBJ databases">
        <authorList>
            <person name="Brown-Elliot B."/>
            <person name="Wallace R."/>
            <person name="Lenaerts A."/>
            <person name="Ordway D."/>
            <person name="DeGroote M.A."/>
            <person name="Parker T."/>
            <person name="Sizemore C."/>
            <person name="Tallon L.J."/>
            <person name="Sadzewicz L.K."/>
            <person name="Sengamalay N."/>
            <person name="Fraser C.M."/>
            <person name="Hine E."/>
            <person name="Shefchek K.A."/>
            <person name="Das S.P."/>
            <person name="Tettelin H."/>
        </authorList>
    </citation>
    <scope>NUCLEOTIDE SEQUENCE [LARGE SCALE GENOMIC DNA]</scope>
    <source>
        <strain evidence="1">4042</strain>
    </source>
</reference>
<dbReference type="PATRIC" id="fig|1299334.3.peg.3213"/>
<accession>X8CG92</accession>